<dbReference type="GO" id="GO:0003677">
    <property type="term" value="F:DNA binding"/>
    <property type="evidence" value="ECO:0007669"/>
    <property type="project" value="UniProtKB-KW"/>
</dbReference>
<dbReference type="GO" id="GO:0003700">
    <property type="term" value="F:DNA-binding transcription factor activity"/>
    <property type="evidence" value="ECO:0007669"/>
    <property type="project" value="InterPro"/>
</dbReference>
<name>A0A0A1DS37_NOCSI</name>
<dbReference type="InterPro" id="IPR009061">
    <property type="entry name" value="DNA-bd_dom_put_sf"/>
</dbReference>
<dbReference type="PRINTS" id="PR00040">
    <property type="entry name" value="HTHMERR"/>
</dbReference>
<dbReference type="PROSITE" id="PS50937">
    <property type="entry name" value="HTH_MERR_2"/>
    <property type="match status" value="1"/>
</dbReference>
<sequence>MARTVGVHAGVKVKRRNRMLIGELARRTGTTTRALRHYEDTGLLVPERTTAGYRTYAPADVARVAQIRALLDAGIGTATIRRFLGCARDGHHGTYLELCPDLRAELDAIAARMDAEQAALSARGARLAGLVTCPR</sequence>
<dbReference type="InterPro" id="IPR000551">
    <property type="entry name" value="MerR-type_HTH_dom"/>
</dbReference>
<dbReference type="AlphaFoldDB" id="A0A0A1DS37"/>
<dbReference type="eggNOG" id="COG0789">
    <property type="taxonomic scope" value="Bacteria"/>
</dbReference>
<dbReference type="InterPro" id="IPR047057">
    <property type="entry name" value="MerR_fam"/>
</dbReference>
<dbReference type="KEGG" id="psim:KR76_24260"/>
<proteinExistence type="predicted"/>
<dbReference type="PANTHER" id="PTHR30204">
    <property type="entry name" value="REDOX-CYCLING DRUG-SENSING TRANSCRIPTIONAL ACTIVATOR SOXR"/>
    <property type="match status" value="1"/>
</dbReference>
<feature type="domain" description="HTH merR-type" evidence="2">
    <location>
        <begin position="18"/>
        <end position="86"/>
    </location>
</feature>
<keyword evidence="1" id="KW-0238">DNA-binding</keyword>
<gene>
    <name evidence="3" type="ORF">KR76_24260</name>
</gene>
<dbReference type="SUPFAM" id="SSF46955">
    <property type="entry name" value="Putative DNA-binding domain"/>
    <property type="match status" value="1"/>
</dbReference>
<dbReference type="PANTHER" id="PTHR30204:SF93">
    <property type="entry name" value="HTH MERR-TYPE DOMAIN-CONTAINING PROTEIN"/>
    <property type="match status" value="1"/>
</dbReference>
<dbReference type="Gene3D" id="1.10.1660.10">
    <property type="match status" value="1"/>
</dbReference>
<protein>
    <submittedName>
        <fullName evidence="3">Transcriptional regulator, MerR family</fullName>
    </submittedName>
</protein>
<evidence type="ECO:0000313" key="4">
    <source>
        <dbReference type="Proteomes" id="UP000030300"/>
    </source>
</evidence>
<evidence type="ECO:0000256" key="1">
    <source>
        <dbReference type="ARBA" id="ARBA00023125"/>
    </source>
</evidence>
<dbReference type="Pfam" id="PF13411">
    <property type="entry name" value="MerR_1"/>
    <property type="match status" value="1"/>
</dbReference>
<dbReference type="Proteomes" id="UP000030300">
    <property type="component" value="Chromosome"/>
</dbReference>
<reference evidence="3 4" key="1">
    <citation type="journal article" date="2015" name="Genome Announc.">
        <title>Complete Genome Sequence of Steroid-Transforming Nocardioides simplex VKM Ac-2033D.</title>
        <authorList>
            <person name="Shtratnikova V.Y."/>
            <person name="Schelkunov M.I."/>
            <person name="Pekov Y.A."/>
            <person name="Fokina V.V."/>
            <person name="Logacheva M.D."/>
            <person name="Sokolov S.L."/>
            <person name="Bragin E.Y."/>
            <person name="Ashapkin V.V."/>
            <person name="Donova M.V."/>
        </authorList>
    </citation>
    <scope>NUCLEOTIDE SEQUENCE [LARGE SCALE GENOMIC DNA]</scope>
    <source>
        <strain evidence="3 4">VKM Ac-2033D</strain>
    </source>
</reference>
<dbReference type="RefSeq" id="WP_239780746.1">
    <property type="nucleotide sequence ID" value="NZ_BJMC01000015.1"/>
</dbReference>
<evidence type="ECO:0000313" key="3">
    <source>
        <dbReference type="EMBL" id="AIY20159.2"/>
    </source>
</evidence>
<dbReference type="EMBL" id="CP009896">
    <property type="protein sequence ID" value="AIY20159.2"/>
    <property type="molecule type" value="Genomic_DNA"/>
</dbReference>
<dbReference type="STRING" id="2045.KR76_24260"/>
<dbReference type="SMART" id="SM00422">
    <property type="entry name" value="HTH_MERR"/>
    <property type="match status" value="1"/>
</dbReference>
<evidence type="ECO:0000259" key="2">
    <source>
        <dbReference type="PROSITE" id="PS50937"/>
    </source>
</evidence>
<organism evidence="3 4">
    <name type="scientific">Nocardioides simplex</name>
    <name type="common">Arthrobacter simplex</name>
    <dbReference type="NCBI Taxonomy" id="2045"/>
    <lineage>
        <taxon>Bacteria</taxon>
        <taxon>Bacillati</taxon>
        <taxon>Actinomycetota</taxon>
        <taxon>Actinomycetes</taxon>
        <taxon>Propionibacteriales</taxon>
        <taxon>Nocardioidaceae</taxon>
        <taxon>Pimelobacter</taxon>
    </lineage>
</organism>
<dbReference type="HOGENOM" id="CLU_060077_4_0_11"/>
<keyword evidence="4" id="KW-1185">Reference proteome</keyword>
<accession>A0A0A1DS37</accession>